<name>A0ACC2BBQ4_DIPCM</name>
<sequence>MGMALPFVFFLLLPCIATVSAQHALNYTSIRIDCGGFANFTDQFNQTWLSDRYFTGGAPALVSEPDTFIRLQQRSLRFFPVTLGKKNCYTVGVPRGRFLIRMFFVYDNYDHKDHAPSFDVSVEGTVVFNWRSPWPEDYAREGVYSDLYAFIDDGVATICFYSFATDSPIIASLEIVQVDPLCYDSVTTGDSVILVNYGRLSGGNTPFGAGITNDTDRAGRAWDSDYGFSLSSAPKLVLTTNESIHNADIPPNYFPNRLYQAAHTLELPSNLEYLLTVDSSLDYMIWFHFAEIDPGVSGPGERVFNISLNDQVVFPNVDIFKEVGKFAALDLKYIVKNLTGSIINITLSPVFGSPLLSAVENYAILHMNLATDRTEVMAMQALKKSLQIPDRMGWNGDPCAPYEWDTWEGVSCSLRFDNQALVITRLDLAGQGLKGVISDTIPLLRHLLSLNLSDNSLQGSIPSGLGKGNLQSVDLSFNQLTGNVPESLGAPQLVHVYLNDNQLNGQVPLALYSIGVHGGYVNISSNTNLCGVPSLPPCPFFGGKASLSDGAKVGLAIAAAAGGAVLVIGLLYIYVAKRGKDDYNFDLPHELAATAKHSRYQRHKSKVDSDDSKPVIF</sequence>
<evidence type="ECO:0000313" key="1">
    <source>
        <dbReference type="EMBL" id="KAJ7527161.1"/>
    </source>
</evidence>
<proteinExistence type="predicted"/>
<accession>A0ACC2BBQ4</accession>
<keyword evidence="2" id="KW-1185">Reference proteome</keyword>
<evidence type="ECO:0000313" key="2">
    <source>
        <dbReference type="Proteomes" id="UP001162992"/>
    </source>
</evidence>
<dbReference type="EMBL" id="CM055107">
    <property type="protein sequence ID" value="KAJ7527161.1"/>
    <property type="molecule type" value="Genomic_DNA"/>
</dbReference>
<dbReference type="Proteomes" id="UP001162992">
    <property type="component" value="Chromosome 16"/>
</dbReference>
<gene>
    <name evidence="1" type="ORF">O6H91_16G039600</name>
</gene>
<organism evidence="1 2">
    <name type="scientific">Diphasiastrum complanatum</name>
    <name type="common">Issler's clubmoss</name>
    <name type="synonym">Lycopodium complanatum</name>
    <dbReference type="NCBI Taxonomy" id="34168"/>
    <lineage>
        <taxon>Eukaryota</taxon>
        <taxon>Viridiplantae</taxon>
        <taxon>Streptophyta</taxon>
        <taxon>Embryophyta</taxon>
        <taxon>Tracheophyta</taxon>
        <taxon>Lycopodiopsida</taxon>
        <taxon>Lycopodiales</taxon>
        <taxon>Lycopodiaceae</taxon>
        <taxon>Lycopodioideae</taxon>
        <taxon>Diphasiastrum</taxon>
    </lineage>
</organism>
<comment type="caution">
    <text evidence="1">The sequence shown here is derived from an EMBL/GenBank/DDBJ whole genome shotgun (WGS) entry which is preliminary data.</text>
</comment>
<reference evidence="2" key="1">
    <citation type="journal article" date="2024" name="Proc. Natl. Acad. Sci. U.S.A.">
        <title>Extraordinary preservation of gene collinearity over three hundred million years revealed in homosporous lycophytes.</title>
        <authorList>
            <person name="Li C."/>
            <person name="Wickell D."/>
            <person name="Kuo L.Y."/>
            <person name="Chen X."/>
            <person name="Nie B."/>
            <person name="Liao X."/>
            <person name="Peng D."/>
            <person name="Ji J."/>
            <person name="Jenkins J."/>
            <person name="Williams M."/>
            <person name="Shu S."/>
            <person name="Plott C."/>
            <person name="Barry K."/>
            <person name="Rajasekar S."/>
            <person name="Grimwood J."/>
            <person name="Han X."/>
            <person name="Sun S."/>
            <person name="Hou Z."/>
            <person name="He W."/>
            <person name="Dai G."/>
            <person name="Sun C."/>
            <person name="Schmutz J."/>
            <person name="Leebens-Mack J.H."/>
            <person name="Li F.W."/>
            <person name="Wang L."/>
        </authorList>
    </citation>
    <scope>NUCLEOTIDE SEQUENCE [LARGE SCALE GENOMIC DNA]</scope>
    <source>
        <strain evidence="2">cv. PW_Plant_1</strain>
    </source>
</reference>
<protein>
    <submittedName>
        <fullName evidence="1">Uncharacterized protein</fullName>
    </submittedName>
</protein>